<dbReference type="AlphaFoldDB" id="V4BAR8"/>
<evidence type="ECO:0000313" key="2">
    <source>
        <dbReference type="EMBL" id="ESO86064.1"/>
    </source>
</evidence>
<accession>V4BAR8</accession>
<evidence type="ECO:0000256" key="1">
    <source>
        <dbReference type="SAM" id="MobiDB-lite"/>
    </source>
</evidence>
<dbReference type="HOGENOM" id="CLU_468769_0_0_1"/>
<dbReference type="GeneID" id="20249912"/>
<feature type="compositionally biased region" description="Polar residues" evidence="1">
    <location>
        <begin position="510"/>
        <end position="523"/>
    </location>
</feature>
<keyword evidence="3" id="KW-1185">Reference proteome</keyword>
<dbReference type="EMBL" id="KB203188">
    <property type="protein sequence ID" value="ESO86064.1"/>
    <property type="molecule type" value="Genomic_DNA"/>
</dbReference>
<dbReference type="OMA" id="HERDEQQ"/>
<dbReference type="Gene3D" id="1.10.533.10">
    <property type="entry name" value="Death Domain, Fas"/>
    <property type="match status" value="1"/>
</dbReference>
<dbReference type="Proteomes" id="UP000030746">
    <property type="component" value="Unassembled WGS sequence"/>
</dbReference>
<dbReference type="KEGG" id="lgi:LOTGIDRAFT_235640"/>
<dbReference type="CTD" id="20249912"/>
<dbReference type="RefSeq" id="XP_009063309.1">
    <property type="nucleotide sequence ID" value="XM_009065061.1"/>
</dbReference>
<evidence type="ECO:0008006" key="4">
    <source>
        <dbReference type="Google" id="ProtNLM"/>
    </source>
</evidence>
<sequence length="582" mass="67905">MDQRRQATILNYSMAIEDSVVFDKIWYQMEPIFTEDEKLSIQGAGGNKKKTRMMLEILPMKDDNAFDTLVMALKPDYRWLAFRIEQGVHEEEDRLTRAGKGIKRKVTVALMQTRISDRQRDIVIDSVSDVIEDELRDRTLRVDIPDHEAAANLNELNHRLRNLVNERIDPLLHGPRVKTDLSKAENQVLADRMEQMLNELQAIENCYQSMEVDTISASPRSLPVLLYQKIDEVKTQIDILEEQQEQYRLERDEILREKNEKGQTLSELESQNNNLEFENRKLREEVLTLESSCHDLNIDKRNLTNERRRIEEDHLRILNQQEKREDEAMFHQTRNKRLEEINGKLSRDVQRLTNSNMKLRNESRRSSAGDSARLRGDKKRLLDEKSRLQTEVRRQENEKRIVLVRNQRLEAENQNLKEQKRRLYEEKVRFQSENQSLKSDAKRLALGRYEQDPRSREYRNASVNHTRRSRSVEVESSALERSAGSRRGSMRKAATSTGTPKGNARPLPSQFRNKSITHSNTSGRMFKSYPASGGPDPGRYDGKQNSKQQNAKQQNSKQPSPPKDAKPVNYNKNARKSVTFRG</sequence>
<organism evidence="2 3">
    <name type="scientific">Lottia gigantea</name>
    <name type="common">Giant owl limpet</name>
    <dbReference type="NCBI Taxonomy" id="225164"/>
    <lineage>
        <taxon>Eukaryota</taxon>
        <taxon>Metazoa</taxon>
        <taxon>Spiralia</taxon>
        <taxon>Lophotrochozoa</taxon>
        <taxon>Mollusca</taxon>
        <taxon>Gastropoda</taxon>
        <taxon>Patellogastropoda</taxon>
        <taxon>Lottioidea</taxon>
        <taxon>Lottiidae</taxon>
        <taxon>Lottia</taxon>
    </lineage>
</organism>
<dbReference type="InterPro" id="IPR011029">
    <property type="entry name" value="DEATH-like_dom_sf"/>
</dbReference>
<reference evidence="2 3" key="1">
    <citation type="journal article" date="2013" name="Nature">
        <title>Insights into bilaterian evolution from three spiralian genomes.</title>
        <authorList>
            <person name="Simakov O."/>
            <person name="Marletaz F."/>
            <person name="Cho S.J."/>
            <person name="Edsinger-Gonzales E."/>
            <person name="Havlak P."/>
            <person name="Hellsten U."/>
            <person name="Kuo D.H."/>
            <person name="Larsson T."/>
            <person name="Lv J."/>
            <person name="Arendt D."/>
            <person name="Savage R."/>
            <person name="Osoegawa K."/>
            <person name="de Jong P."/>
            <person name="Grimwood J."/>
            <person name="Chapman J.A."/>
            <person name="Shapiro H."/>
            <person name="Aerts A."/>
            <person name="Otillar R.P."/>
            <person name="Terry A.Y."/>
            <person name="Boore J.L."/>
            <person name="Grigoriev I.V."/>
            <person name="Lindberg D.R."/>
            <person name="Seaver E.C."/>
            <person name="Weisblat D.A."/>
            <person name="Putnam N.H."/>
            <person name="Rokhsar D.S."/>
        </authorList>
    </citation>
    <scope>NUCLEOTIDE SEQUENCE [LARGE SCALE GENOMIC DNA]</scope>
</reference>
<protein>
    <recommendedName>
        <fullName evidence="4">CARD domain-containing protein</fullName>
    </recommendedName>
</protein>
<feature type="compositionally biased region" description="Low complexity" evidence="1">
    <location>
        <begin position="545"/>
        <end position="558"/>
    </location>
</feature>
<name>V4BAR8_LOTGI</name>
<feature type="region of interest" description="Disordered" evidence="1">
    <location>
        <begin position="348"/>
        <end position="382"/>
    </location>
</feature>
<dbReference type="OrthoDB" id="6101173at2759"/>
<dbReference type="CDD" id="cd01671">
    <property type="entry name" value="CARD"/>
    <property type="match status" value="1"/>
</dbReference>
<dbReference type="SUPFAM" id="SSF47986">
    <property type="entry name" value="DEATH domain"/>
    <property type="match status" value="1"/>
</dbReference>
<gene>
    <name evidence="2" type="ORF">LOTGIDRAFT_235640</name>
</gene>
<evidence type="ECO:0000313" key="3">
    <source>
        <dbReference type="Proteomes" id="UP000030746"/>
    </source>
</evidence>
<proteinExistence type="predicted"/>
<feature type="region of interest" description="Disordered" evidence="1">
    <location>
        <begin position="451"/>
        <end position="582"/>
    </location>
</feature>
<feature type="compositionally biased region" description="Basic and acidic residues" evidence="1">
    <location>
        <begin position="359"/>
        <end position="382"/>
    </location>
</feature>